<evidence type="ECO:0000256" key="1">
    <source>
        <dbReference type="ARBA" id="ARBA00023015"/>
    </source>
</evidence>
<keyword evidence="6" id="KW-1185">Reference proteome</keyword>
<dbReference type="InterPro" id="IPR000843">
    <property type="entry name" value="HTH_LacI"/>
</dbReference>
<dbReference type="Pfam" id="PF13377">
    <property type="entry name" value="Peripla_BP_3"/>
    <property type="match status" value="1"/>
</dbReference>
<dbReference type="InterPro" id="IPR046335">
    <property type="entry name" value="LacI/GalR-like_sensor"/>
</dbReference>
<dbReference type="STRING" id="87626.PTD2_22182"/>
<dbReference type="eggNOG" id="COG1609">
    <property type="taxonomic scope" value="Bacteria"/>
</dbReference>
<keyword evidence="1" id="KW-0805">Transcription regulation</keyword>
<name>A4CB12_9GAMM</name>
<dbReference type="GO" id="GO:0003700">
    <property type="term" value="F:DNA-binding transcription factor activity"/>
    <property type="evidence" value="ECO:0007669"/>
    <property type="project" value="TreeGrafter"/>
</dbReference>
<keyword evidence="3" id="KW-0804">Transcription</keyword>
<keyword evidence="2" id="KW-0238">DNA-binding</keyword>
<dbReference type="OrthoDB" id="5171752at2"/>
<evidence type="ECO:0000313" key="6">
    <source>
        <dbReference type="Proteomes" id="UP000006201"/>
    </source>
</evidence>
<dbReference type="PROSITE" id="PS50932">
    <property type="entry name" value="HTH_LACI_2"/>
    <property type="match status" value="1"/>
</dbReference>
<dbReference type="CDD" id="cd01392">
    <property type="entry name" value="HTH_LacI"/>
    <property type="match status" value="1"/>
</dbReference>
<proteinExistence type="predicted"/>
<dbReference type="Gene3D" id="1.10.260.40">
    <property type="entry name" value="lambda repressor-like DNA-binding domains"/>
    <property type="match status" value="1"/>
</dbReference>
<dbReference type="SUPFAM" id="SSF47413">
    <property type="entry name" value="lambda repressor-like DNA-binding domains"/>
    <property type="match status" value="1"/>
</dbReference>
<comment type="caution">
    <text evidence="5">The sequence shown here is derived from an EMBL/GenBank/DDBJ whole genome shotgun (WGS) entry which is preliminary data.</text>
</comment>
<dbReference type="HOGENOM" id="CLU_037628_6_1_6"/>
<dbReference type="SUPFAM" id="SSF53822">
    <property type="entry name" value="Periplasmic binding protein-like I"/>
    <property type="match status" value="1"/>
</dbReference>
<dbReference type="SMART" id="SM00354">
    <property type="entry name" value="HTH_LACI"/>
    <property type="match status" value="1"/>
</dbReference>
<evidence type="ECO:0000256" key="2">
    <source>
        <dbReference type="ARBA" id="ARBA00023125"/>
    </source>
</evidence>
<dbReference type="Gene3D" id="3.40.50.2300">
    <property type="match status" value="2"/>
</dbReference>
<dbReference type="AlphaFoldDB" id="A4CB12"/>
<dbReference type="GO" id="GO:0000976">
    <property type="term" value="F:transcription cis-regulatory region binding"/>
    <property type="evidence" value="ECO:0007669"/>
    <property type="project" value="TreeGrafter"/>
</dbReference>
<dbReference type="CDD" id="cd06279">
    <property type="entry name" value="PBP1_LacI-like"/>
    <property type="match status" value="1"/>
</dbReference>
<evidence type="ECO:0000313" key="5">
    <source>
        <dbReference type="EMBL" id="EAR28570.1"/>
    </source>
</evidence>
<reference evidence="5 6" key="1">
    <citation type="submission" date="2006-02" db="EMBL/GenBank/DDBJ databases">
        <authorList>
            <person name="Moran M.A."/>
            <person name="Kjelleberg S."/>
            <person name="Egan S."/>
            <person name="Saunders N."/>
            <person name="Thomas T."/>
            <person name="Ferriera S."/>
            <person name="Johnson J."/>
            <person name="Kravitz S."/>
            <person name="Halpern A."/>
            <person name="Remington K."/>
            <person name="Beeson K."/>
            <person name="Tran B."/>
            <person name="Rogers Y.-H."/>
            <person name="Friedman R."/>
            <person name="Venter J.C."/>
        </authorList>
    </citation>
    <scope>NUCLEOTIDE SEQUENCE [LARGE SCALE GENOMIC DNA]</scope>
    <source>
        <strain evidence="5 6">D2</strain>
    </source>
</reference>
<gene>
    <name evidence="5" type="ORF">PTD2_22182</name>
</gene>
<protein>
    <submittedName>
        <fullName evidence="5">Transcriptional regulator</fullName>
    </submittedName>
</protein>
<dbReference type="Proteomes" id="UP000006201">
    <property type="component" value="Unassembled WGS sequence"/>
</dbReference>
<dbReference type="Pfam" id="PF00356">
    <property type="entry name" value="LacI"/>
    <property type="match status" value="1"/>
</dbReference>
<accession>A4CB12</accession>
<feature type="domain" description="HTH lacI-type" evidence="4">
    <location>
        <begin position="8"/>
        <end position="62"/>
    </location>
</feature>
<sequence>MNTKKKWTLKSVALHLGVSNATVSNAFNRPDQLSKQRRNDILAACKELGYFGPNKAAQSLRRGTSNIVALILPDSVQYMVSDPVASSFIKGVAGVLEQHNVSLLLYSGSSDNLLDIVDFVDGFICYGNPRNSNIVEHLAQINKKIVTVDFDLADCASVNIDNQQAAFDLTNQSLKTPTEHIAIFGLRLIEQDLVCRVYDQNQLNAEKNSIAHKRLSGYLRAISQHGLAINGERIWNIPESSSEFATMAAKEALSCSPRPELIICMSDVIAIATIRQAQAQGLKIPEDIRIVGFDGTQEGQSLQPRLTTVHQNSVDKGIRAAELFLAKKRVKENIDYQILVGQSG</sequence>
<dbReference type="PANTHER" id="PTHR30146">
    <property type="entry name" value="LACI-RELATED TRANSCRIPTIONAL REPRESSOR"/>
    <property type="match status" value="1"/>
</dbReference>
<dbReference type="PANTHER" id="PTHR30146:SF138">
    <property type="entry name" value="TRANSCRIPTIONAL REGULATORY PROTEIN"/>
    <property type="match status" value="1"/>
</dbReference>
<evidence type="ECO:0000259" key="4">
    <source>
        <dbReference type="PROSITE" id="PS50932"/>
    </source>
</evidence>
<dbReference type="EMBL" id="AAOH01000004">
    <property type="protein sequence ID" value="EAR28570.1"/>
    <property type="molecule type" value="Genomic_DNA"/>
</dbReference>
<evidence type="ECO:0000256" key="3">
    <source>
        <dbReference type="ARBA" id="ARBA00023163"/>
    </source>
</evidence>
<organism evidence="5 6">
    <name type="scientific">Pseudoalteromonas tunicata D2</name>
    <dbReference type="NCBI Taxonomy" id="87626"/>
    <lineage>
        <taxon>Bacteria</taxon>
        <taxon>Pseudomonadati</taxon>
        <taxon>Pseudomonadota</taxon>
        <taxon>Gammaproteobacteria</taxon>
        <taxon>Alteromonadales</taxon>
        <taxon>Pseudoalteromonadaceae</taxon>
        <taxon>Pseudoalteromonas</taxon>
    </lineage>
</organism>
<dbReference type="InterPro" id="IPR028082">
    <property type="entry name" value="Peripla_BP_I"/>
</dbReference>
<dbReference type="RefSeq" id="WP_009840397.1">
    <property type="nucleotide sequence ID" value="NZ_CH959301.1"/>
</dbReference>
<dbReference type="InterPro" id="IPR010982">
    <property type="entry name" value="Lambda_DNA-bd_dom_sf"/>
</dbReference>